<dbReference type="RefSeq" id="WP_091275047.1">
    <property type="nucleotide sequence ID" value="NZ_FNDK01000019.1"/>
</dbReference>
<reference evidence="1 2" key="1">
    <citation type="submission" date="2016-10" db="EMBL/GenBank/DDBJ databases">
        <authorList>
            <person name="de Groot N.N."/>
        </authorList>
    </citation>
    <scope>NUCLEOTIDE SEQUENCE [LARGE SCALE GENOMIC DNA]</scope>
    <source>
        <strain evidence="1 2">DSM 21632</strain>
    </source>
</reference>
<gene>
    <name evidence="1" type="ORF">SAMN05192534_11948</name>
</gene>
<evidence type="ECO:0000313" key="2">
    <source>
        <dbReference type="Proteomes" id="UP000199163"/>
    </source>
</evidence>
<dbReference type="AlphaFoldDB" id="A0A1G8HDD0"/>
<organism evidence="1 2">
    <name type="scientific">Alteribacillus persepolensis</name>
    <dbReference type="NCBI Taxonomy" id="568899"/>
    <lineage>
        <taxon>Bacteria</taxon>
        <taxon>Bacillati</taxon>
        <taxon>Bacillota</taxon>
        <taxon>Bacilli</taxon>
        <taxon>Bacillales</taxon>
        <taxon>Bacillaceae</taxon>
        <taxon>Alteribacillus</taxon>
    </lineage>
</organism>
<dbReference type="OrthoDB" id="9793324at2"/>
<protein>
    <submittedName>
        <fullName evidence="1">Stage II sporulation protein R</fullName>
    </submittedName>
</protein>
<dbReference type="NCBIfam" id="TIGR02837">
    <property type="entry name" value="spore_II_R"/>
    <property type="match status" value="1"/>
</dbReference>
<accession>A0A1G8HDD0</accession>
<keyword evidence="2" id="KW-1185">Reference proteome</keyword>
<name>A0A1G8HDD0_9BACI</name>
<dbReference type="Proteomes" id="UP000199163">
    <property type="component" value="Unassembled WGS sequence"/>
</dbReference>
<dbReference type="InterPro" id="IPR014202">
    <property type="entry name" value="Spore_II_R"/>
</dbReference>
<evidence type="ECO:0000313" key="1">
    <source>
        <dbReference type="EMBL" id="SDI04500.1"/>
    </source>
</evidence>
<dbReference type="Pfam" id="PF09551">
    <property type="entry name" value="Spore_II_R"/>
    <property type="match status" value="1"/>
</dbReference>
<dbReference type="STRING" id="568899.SAMN05192534_11948"/>
<sequence>MKNKALIYVIFLVLIAWLHMEQQQNASASNPSIDTIPEEAIRLRILAHDDSPKEQLLKREVRDAVNAEVRQLMEGVTEKEEARGVMEANVDAIEKVVRNVIADHHLSHTFTIGLKEQVEFPTRIYGPLVYPAGEYEALVVSIGEGKGENWWCVLFPPLCFLSANEEEDVENNTEPVENIDAEEGFVDKNDDSVENEKEYSFFIVEKWNKWFGKS</sequence>
<proteinExistence type="predicted"/>
<dbReference type="EMBL" id="FNDK01000019">
    <property type="protein sequence ID" value="SDI04500.1"/>
    <property type="molecule type" value="Genomic_DNA"/>
</dbReference>